<dbReference type="GO" id="GO:0016747">
    <property type="term" value="F:acyltransferase activity, transferring groups other than amino-acyl groups"/>
    <property type="evidence" value="ECO:0007669"/>
    <property type="project" value="InterPro"/>
</dbReference>
<dbReference type="AlphaFoldDB" id="A0A0C9MPT1"/>
<dbReference type="Proteomes" id="UP000032025">
    <property type="component" value="Unassembled WGS sequence"/>
</dbReference>
<sequence>MLDPATQPARIRAIYTDPDFVRRGLGRMILARCEDAARAAGFRRAEMMATLAGEPLYRACGYEPIEPAQSAPVDGLPYR</sequence>
<name>A0A0C9MPT1_SPHPI</name>
<dbReference type="Gene3D" id="3.40.630.30">
    <property type="match status" value="1"/>
</dbReference>
<keyword evidence="1" id="KW-0808">Transferase</keyword>
<organism evidence="4 5">
    <name type="scientific">Sphingomonas paucimobilis NBRC 13935</name>
    <dbReference type="NCBI Taxonomy" id="1219050"/>
    <lineage>
        <taxon>Bacteria</taxon>
        <taxon>Pseudomonadati</taxon>
        <taxon>Pseudomonadota</taxon>
        <taxon>Alphaproteobacteria</taxon>
        <taxon>Sphingomonadales</taxon>
        <taxon>Sphingomonadaceae</taxon>
        <taxon>Sphingomonas</taxon>
    </lineage>
</organism>
<gene>
    <name evidence="4" type="ORF">SP6_12_01280</name>
</gene>
<evidence type="ECO:0000256" key="2">
    <source>
        <dbReference type="ARBA" id="ARBA00023315"/>
    </source>
</evidence>
<keyword evidence="5" id="KW-1185">Reference proteome</keyword>
<dbReference type="PANTHER" id="PTHR43877:SF1">
    <property type="entry name" value="ACETYLTRANSFERASE"/>
    <property type="match status" value="1"/>
</dbReference>
<feature type="domain" description="N-acetyltransferase" evidence="3">
    <location>
        <begin position="1"/>
        <end position="79"/>
    </location>
</feature>
<reference evidence="4 5" key="1">
    <citation type="submission" date="2014-08" db="EMBL/GenBank/DDBJ databases">
        <title>Whole genome shotgun sequence of Sphingomonas paucimobilis NBRC 13935.</title>
        <authorList>
            <person name="Hosoyama A."/>
            <person name="Hashimoto M."/>
            <person name="Hosoyama Y."/>
            <person name="Noguchi M."/>
            <person name="Uohara A."/>
            <person name="Ohji S."/>
            <person name="Katano-Makiyama Y."/>
            <person name="Ichikawa N."/>
            <person name="Kimura A."/>
            <person name="Yamazoe A."/>
            <person name="Fujita N."/>
        </authorList>
    </citation>
    <scope>NUCLEOTIDE SEQUENCE [LARGE SCALE GENOMIC DNA]</scope>
    <source>
        <strain evidence="4 5">NBRC 13935</strain>
    </source>
</reference>
<keyword evidence="2" id="KW-0012">Acyltransferase</keyword>
<proteinExistence type="predicted"/>
<dbReference type="SUPFAM" id="SSF55729">
    <property type="entry name" value="Acyl-CoA N-acyltransferases (Nat)"/>
    <property type="match status" value="1"/>
</dbReference>
<accession>A0A0C9MPT1</accession>
<dbReference type="EMBL" id="BBJS01000012">
    <property type="protein sequence ID" value="GAN12731.1"/>
    <property type="molecule type" value="Genomic_DNA"/>
</dbReference>
<evidence type="ECO:0000259" key="3">
    <source>
        <dbReference type="PROSITE" id="PS51186"/>
    </source>
</evidence>
<evidence type="ECO:0000256" key="1">
    <source>
        <dbReference type="ARBA" id="ARBA00022679"/>
    </source>
</evidence>
<dbReference type="PANTHER" id="PTHR43877">
    <property type="entry name" value="AMINOALKYLPHOSPHONATE N-ACETYLTRANSFERASE-RELATED-RELATED"/>
    <property type="match status" value="1"/>
</dbReference>
<comment type="caution">
    <text evidence="4">The sequence shown here is derived from an EMBL/GenBank/DDBJ whole genome shotgun (WGS) entry which is preliminary data.</text>
</comment>
<dbReference type="Pfam" id="PF13508">
    <property type="entry name" value="Acetyltransf_7"/>
    <property type="match status" value="1"/>
</dbReference>
<dbReference type="PROSITE" id="PS51186">
    <property type="entry name" value="GNAT"/>
    <property type="match status" value="1"/>
</dbReference>
<dbReference type="InterPro" id="IPR050832">
    <property type="entry name" value="Bact_Acetyltransf"/>
</dbReference>
<dbReference type="CDD" id="cd04301">
    <property type="entry name" value="NAT_SF"/>
    <property type="match status" value="1"/>
</dbReference>
<dbReference type="InterPro" id="IPR000182">
    <property type="entry name" value="GNAT_dom"/>
</dbReference>
<evidence type="ECO:0000313" key="4">
    <source>
        <dbReference type="EMBL" id="GAN12731.1"/>
    </source>
</evidence>
<evidence type="ECO:0000313" key="5">
    <source>
        <dbReference type="Proteomes" id="UP000032025"/>
    </source>
</evidence>
<protein>
    <submittedName>
        <fullName evidence="4">DNA, contig: SP612</fullName>
    </submittedName>
</protein>
<dbReference type="InterPro" id="IPR016181">
    <property type="entry name" value="Acyl_CoA_acyltransferase"/>
</dbReference>